<gene>
    <name evidence="5" type="ORF">KI387_009313</name>
</gene>
<dbReference type="EMBL" id="JAHRHJ020000008">
    <property type="protein sequence ID" value="KAH9304909.1"/>
    <property type="molecule type" value="Genomic_DNA"/>
</dbReference>
<dbReference type="InterPro" id="IPR026992">
    <property type="entry name" value="DIOX_N"/>
</dbReference>
<evidence type="ECO:0000259" key="4">
    <source>
        <dbReference type="PROSITE" id="PS51471"/>
    </source>
</evidence>
<name>A0AA38CY47_TAXCH</name>
<dbReference type="PROSITE" id="PS51471">
    <property type="entry name" value="FE2OG_OXY"/>
    <property type="match status" value="1"/>
</dbReference>
<protein>
    <recommendedName>
        <fullName evidence="4">Fe2OG dioxygenase domain-containing protein</fullName>
    </recommendedName>
</protein>
<keyword evidence="3" id="KW-0560">Oxidoreductase</keyword>
<keyword evidence="2 3" id="KW-0408">Iron</keyword>
<dbReference type="GO" id="GO:0016491">
    <property type="term" value="F:oxidoreductase activity"/>
    <property type="evidence" value="ECO:0007669"/>
    <property type="project" value="UniProtKB-KW"/>
</dbReference>
<dbReference type="Proteomes" id="UP000824469">
    <property type="component" value="Unassembled WGS sequence"/>
</dbReference>
<dbReference type="Pfam" id="PF14226">
    <property type="entry name" value="DIOX_N"/>
    <property type="match status" value="1"/>
</dbReference>
<dbReference type="InterPro" id="IPR005123">
    <property type="entry name" value="Oxoglu/Fe-dep_dioxygenase_dom"/>
</dbReference>
<evidence type="ECO:0000256" key="2">
    <source>
        <dbReference type="ARBA" id="ARBA00023004"/>
    </source>
</evidence>
<dbReference type="InterPro" id="IPR027443">
    <property type="entry name" value="IPNS-like_sf"/>
</dbReference>
<keyword evidence="6" id="KW-1185">Reference proteome</keyword>
<dbReference type="GO" id="GO:0046872">
    <property type="term" value="F:metal ion binding"/>
    <property type="evidence" value="ECO:0007669"/>
    <property type="project" value="UniProtKB-KW"/>
</dbReference>
<sequence length="324" mass="37076">MTSIMDNTPWTIPVIDLSILPSDFYSNGTQENIPKSLFTALRKACEQVGFFQIINHGIPENLIENLDSAARRFFAETKEVKERGVSSLLYRGYVVGGKDAVSPTPESLIFSNVHRSNSIADICDKVWPQGNPQFRETVESYASKMIELSNLVLKLCLSCFEVDLGRYMSTFENKCEGWLNMNNYSPDGVQRIYRAHTDKSWITILHQDTVGGLEVLTPKGKWAPVEYKRGSLVVNVGDIFQMWSNRVYRSSEHRVIYGGQRTRQSFAFFYLFQLDMEISVAKELVDEKHPEYYKPTLFGEFEKHGRDHGLASIGPPKAFERETW</sequence>
<dbReference type="InterPro" id="IPR050231">
    <property type="entry name" value="Iron_ascorbate_oxido_reductase"/>
</dbReference>
<dbReference type="Gene3D" id="2.60.120.330">
    <property type="entry name" value="B-lactam Antibiotic, Isopenicillin N Synthase, Chain"/>
    <property type="match status" value="1"/>
</dbReference>
<organism evidence="5 6">
    <name type="scientific">Taxus chinensis</name>
    <name type="common">Chinese yew</name>
    <name type="synonym">Taxus wallichiana var. chinensis</name>
    <dbReference type="NCBI Taxonomy" id="29808"/>
    <lineage>
        <taxon>Eukaryota</taxon>
        <taxon>Viridiplantae</taxon>
        <taxon>Streptophyta</taxon>
        <taxon>Embryophyta</taxon>
        <taxon>Tracheophyta</taxon>
        <taxon>Spermatophyta</taxon>
        <taxon>Pinopsida</taxon>
        <taxon>Pinidae</taxon>
        <taxon>Conifers II</taxon>
        <taxon>Cupressales</taxon>
        <taxon>Taxaceae</taxon>
        <taxon>Taxus</taxon>
    </lineage>
</organism>
<dbReference type="AlphaFoldDB" id="A0AA38CY47"/>
<evidence type="ECO:0000313" key="6">
    <source>
        <dbReference type="Proteomes" id="UP000824469"/>
    </source>
</evidence>
<dbReference type="InterPro" id="IPR044861">
    <property type="entry name" value="IPNS-like_FE2OG_OXY"/>
</dbReference>
<evidence type="ECO:0000256" key="1">
    <source>
        <dbReference type="ARBA" id="ARBA00022723"/>
    </source>
</evidence>
<accession>A0AA38CY47</accession>
<dbReference type="PANTHER" id="PTHR47990">
    <property type="entry name" value="2-OXOGLUTARATE (2OG) AND FE(II)-DEPENDENT OXYGENASE SUPERFAMILY PROTEIN-RELATED"/>
    <property type="match status" value="1"/>
</dbReference>
<dbReference type="Pfam" id="PF03171">
    <property type="entry name" value="2OG-FeII_Oxy"/>
    <property type="match status" value="1"/>
</dbReference>
<dbReference type="OMA" id="AFERETW"/>
<comment type="similarity">
    <text evidence="3">Belongs to the iron/ascorbate-dependent oxidoreductase family.</text>
</comment>
<feature type="domain" description="Fe2OG dioxygenase" evidence="4">
    <location>
        <begin position="174"/>
        <end position="272"/>
    </location>
</feature>
<comment type="caution">
    <text evidence="5">The sequence shown here is derived from an EMBL/GenBank/DDBJ whole genome shotgun (WGS) entry which is preliminary data.</text>
</comment>
<proteinExistence type="inferred from homology"/>
<evidence type="ECO:0000256" key="3">
    <source>
        <dbReference type="RuleBase" id="RU003682"/>
    </source>
</evidence>
<evidence type="ECO:0000313" key="5">
    <source>
        <dbReference type="EMBL" id="KAH9304909.1"/>
    </source>
</evidence>
<dbReference type="SUPFAM" id="SSF51197">
    <property type="entry name" value="Clavaminate synthase-like"/>
    <property type="match status" value="1"/>
</dbReference>
<keyword evidence="1 3" id="KW-0479">Metal-binding</keyword>
<reference evidence="5 6" key="1">
    <citation type="journal article" date="2021" name="Nat. Plants">
        <title>The Taxus genome provides insights into paclitaxel biosynthesis.</title>
        <authorList>
            <person name="Xiong X."/>
            <person name="Gou J."/>
            <person name="Liao Q."/>
            <person name="Li Y."/>
            <person name="Zhou Q."/>
            <person name="Bi G."/>
            <person name="Li C."/>
            <person name="Du R."/>
            <person name="Wang X."/>
            <person name="Sun T."/>
            <person name="Guo L."/>
            <person name="Liang H."/>
            <person name="Lu P."/>
            <person name="Wu Y."/>
            <person name="Zhang Z."/>
            <person name="Ro D.K."/>
            <person name="Shang Y."/>
            <person name="Huang S."/>
            <person name="Yan J."/>
        </authorList>
    </citation>
    <scope>NUCLEOTIDE SEQUENCE [LARGE SCALE GENOMIC DNA]</scope>
    <source>
        <strain evidence="5">Ta-2019</strain>
    </source>
</reference>